<evidence type="ECO:0000256" key="3">
    <source>
        <dbReference type="ARBA" id="ARBA00023274"/>
    </source>
</evidence>
<dbReference type="Pfam" id="PF01245">
    <property type="entry name" value="Ribosomal_L19"/>
    <property type="match status" value="1"/>
</dbReference>
<evidence type="ECO:0000256" key="1">
    <source>
        <dbReference type="ARBA" id="ARBA00005781"/>
    </source>
</evidence>
<protein>
    <recommendedName>
        <fullName evidence="7">Ribosomal protein L19</fullName>
    </recommendedName>
</protein>
<dbReference type="GO" id="GO:0005840">
    <property type="term" value="C:ribosome"/>
    <property type="evidence" value="ECO:0007669"/>
    <property type="project" value="UniProtKB-KW"/>
</dbReference>
<proteinExistence type="inferred from homology"/>
<dbReference type="InterPro" id="IPR001857">
    <property type="entry name" value="Ribosomal_bL19"/>
</dbReference>
<keyword evidence="6" id="KW-1185">Reference proteome</keyword>
<dbReference type="Gene3D" id="2.30.30.790">
    <property type="match status" value="1"/>
</dbReference>
<evidence type="ECO:0000256" key="4">
    <source>
        <dbReference type="SAM" id="MobiDB-lite"/>
    </source>
</evidence>
<gene>
    <name evidence="5" type="ORF">KI387_004203</name>
</gene>
<reference evidence="5 6" key="1">
    <citation type="journal article" date="2021" name="Nat. Plants">
        <title>The Taxus genome provides insights into paclitaxel biosynthesis.</title>
        <authorList>
            <person name="Xiong X."/>
            <person name="Gou J."/>
            <person name="Liao Q."/>
            <person name="Li Y."/>
            <person name="Zhou Q."/>
            <person name="Bi G."/>
            <person name="Li C."/>
            <person name="Du R."/>
            <person name="Wang X."/>
            <person name="Sun T."/>
            <person name="Guo L."/>
            <person name="Liang H."/>
            <person name="Lu P."/>
            <person name="Wu Y."/>
            <person name="Zhang Z."/>
            <person name="Ro D.K."/>
            <person name="Shang Y."/>
            <person name="Huang S."/>
            <person name="Yan J."/>
        </authorList>
    </citation>
    <scope>NUCLEOTIDE SEQUENCE [LARGE SCALE GENOMIC DNA]</scope>
    <source>
        <strain evidence="5">Ta-2019</strain>
    </source>
</reference>
<name>A0AA38H209_TAXCH</name>
<sequence length="149" mass="16592">MNRQLLPAAFQKASMVTYIFSREHFSLLSRTIATTSSIDNHKADGGSKSDPNTVQEVAPRIKSKRPDKTARHIMQILDKEAVQSVKAERVIPDIKPGHIIQLKVEVPENKRRVTSLKGIVIARRNAGLNSTFRIRRLVAGVGVESVFPL</sequence>
<evidence type="ECO:0000313" key="6">
    <source>
        <dbReference type="Proteomes" id="UP000824469"/>
    </source>
</evidence>
<dbReference type="Proteomes" id="UP000824469">
    <property type="component" value="Unassembled WGS sequence"/>
</dbReference>
<dbReference type="SUPFAM" id="SSF50104">
    <property type="entry name" value="Translation proteins SH3-like domain"/>
    <property type="match status" value="1"/>
</dbReference>
<dbReference type="InterPro" id="IPR008991">
    <property type="entry name" value="Translation_prot_SH3-like_sf"/>
</dbReference>
<dbReference type="GO" id="GO:1990904">
    <property type="term" value="C:ribonucleoprotein complex"/>
    <property type="evidence" value="ECO:0007669"/>
    <property type="project" value="UniProtKB-KW"/>
</dbReference>
<keyword evidence="2" id="KW-0689">Ribosomal protein</keyword>
<evidence type="ECO:0000256" key="2">
    <source>
        <dbReference type="ARBA" id="ARBA00022980"/>
    </source>
</evidence>
<dbReference type="InterPro" id="IPR038657">
    <property type="entry name" value="Ribosomal_bL19_sf"/>
</dbReference>
<dbReference type="PANTHER" id="PTHR15680:SF9">
    <property type="entry name" value="LARGE RIBOSOMAL SUBUNIT PROTEIN BL19M"/>
    <property type="match status" value="1"/>
</dbReference>
<dbReference type="PANTHER" id="PTHR15680">
    <property type="entry name" value="RIBOSOMAL PROTEIN L19"/>
    <property type="match status" value="1"/>
</dbReference>
<dbReference type="GO" id="GO:0003735">
    <property type="term" value="F:structural constituent of ribosome"/>
    <property type="evidence" value="ECO:0007669"/>
    <property type="project" value="InterPro"/>
</dbReference>
<dbReference type="AlphaFoldDB" id="A0AA38H209"/>
<keyword evidence="3" id="KW-0687">Ribonucleoprotein</keyword>
<dbReference type="GO" id="GO:0006412">
    <property type="term" value="P:translation"/>
    <property type="evidence" value="ECO:0007669"/>
    <property type="project" value="InterPro"/>
</dbReference>
<evidence type="ECO:0000313" key="5">
    <source>
        <dbReference type="EMBL" id="KAH9332095.1"/>
    </source>
</evidence>
<feature type="non-terminal residue" evidence="5">
    <location>
        <position position="1"/>
    </location>
</feature>
<organism evidence="5 6">
    <name type="scientific">Taxus chinensis</name>
    <name type="common">Chinese yew</name>
    <name type="synonym">Taxus wallichiana var. chinensis</name>
    <dbReference type="NCBI Taxonomy" id="29808"/>
    <lineage>
        <taxon>Eukaryota</taxon>
        <taxon>Viridiplantae</taxon>
        <taxon>Streptophyta</taxon>
        <taxon>Embryophyta</taxon>
        <taxon>Tracheophyta</taxon>
        <taxon>Spermatophyta</taxon>
        <taxon>Pinopsida</taxon>
        <taxon>Pinidae</taxon>
        <taxon>Conifers II</taxon>
        <taxon>Cupressales</taxon>
        <taxon>Taxaceae</taxon>
        <taxon>Taxus</taxon>
    </lineage>
</organism>
<evidence type="ECO:0008006" key="7">
    <source>
        <dbReference type="Google" id="ProtNLM"/>
    </source>
</evidence>
<comment type="caution">
    <text evidence="5">The sequence shown here is derived from an EMBL/GenBank/DDBJ whole genome shotgun (WGS) entry which is preliminary data.</text>
</comment>
<comment type="similarity">
    <text evidence="1">Belongs to the bacterial ribosomal protein bL19 family.</text>
</comment>
<dbReference type="EMBL" id="JAHRHJ020000001">
    <property type="protein sequence ID" value="KAH9332095.1"/>
    <property type="molecule type" value="Genomic_DNA"/>
</dbReference>
<feature type="region of interest" description="Disordered" evidence="4">
    <location>
        <begin position="38"/>
        <end position="65"/>
    </location>
</feature>
<accession>A0AA38H209</accession>